<gene>
    <name evidence="5" type="ORF">NOG11_12530</name>
</gene>
<dbReference type="EC" id="5.4.99.-" evidence="3"/>
<keyword evidence="2 3" id="KW-0413">Isomerase</keyword>
<dbReference type="InterPro" id="IPR042092">
    <property type="entry name" value="PsdUridine_s_RsuA/RluB/E/F_cat"/>
</dbReference>
<accession>A0A9X2LAY1</accession>
<dbReference type="InterPro" id="IPR000748">
    <property type="entry name" value="PsdUridine_synth_RsuA/RluB/E/F"/>
</dbReference>
<protein>
    <recommendedName>
        <fullName evidence="3">Pseudouridine synthase</fullName>
        <ecNumber evidence="3">5.4.99.-</ecNumber>
    </recommendedName>
</protein>
<dbReference type="SUPFAM" id="SSF55120">
    <property type="entry name" value="Pseudouridine synthase"/>
    <property type="match status" value="1"/>
</dbReference>
<dbReference type="GO" id="GO:0003723">
    <property type="term" value="F:RNA binding"/>
    <property type="evidence" value="ECO:0007669"/>
    <property type="project" value="InterPro"/>
</dbReference>
<dbReference type="InterPro" id="IPR018496">
    <property type="entry name" value="PsdUridine_synth_RsuA/RluB_CS"/>
</dbReference>
<dbReference type="AlphaFoldDB" id="A0A9X2LAY1"/>
<proteinExistence type="inferred from homology"/>
<dbReference type="Gene3D" id="3.30.70.1560">
    <property type="entry name" value="Alpha-L RNA-binding motif"/>
    <property type="match status" value="1"/>
</dbReference>
<evidence type="ECO:0000313" key="5">
    <source>
        <dbReference type="EMBL" id="MCQ8186206.1"/>
    </source>
</evidence>
<dbReference type="InterPro" id="IPR020103">
    <property type="entry name" value="PsdUridine_synth_cat_dom_sf"/>
</dbReference>
<dbReference type="PROSITE" id="PS01149">
    <property type="entry name" value="PSI_RSU"/>
    <property type="match status" value="1"/>
</dbReference>
<feature type="domain" description="Pseudouridine synthase RsuA/RluA-like" evidence="4">
    <location>
        <begin position="4"/>
        <end position="146"/>
    </location>
</feature>
<dbReference type="FunFam" id="3.30.70.1560:FF:000001">
    <property type="entry name" value="Pseudouridine synthase"/>
    <property type="match status" value="1"/>
</dbReference>
<sequence>MLLAFNKPMNVLSQFTSEGGWPGLAEYIDVPGVYAAGRLDRDSEGLMLLTDDGRLQARIASPRAKTAKTYLVQVEGEPSGDTLDALRRGVTLKDGPTAPAEVELIEPPALWPRNPPVRVRKTVPDSWLRLTITEGRNRQVRRMTAHIGHPTLRLVRWQIGGIGLAGLALGAWREVSPNEL</sequence>
<reference evidence="5" key="1">
    <citation type="submission" date="2022-07" db="EMBL/GenBank/DDBJ databases">
        <title>Parvularcula maris sp. nov., an algicidal bacterium isolated from seawater.</title>
        <authorList>
            <person name="Li F."/>
        </authorList>
    </citation>
    <scope>NUCLEOTIDE SEQUENCE</scope>
    <source>
        <strain evidence="5">BGMRC 0090</strain>
    </source>
</reference>
<name>A0A9X2LAY1_9PROT</name>
<evidence type="ECO:0000313" key="6">
    <source>
        <dbReference type="Proteomes" id="UP001142610"/>
    </source>
</evidence>
<dbReference type="PANTHER" id="PTHR47683">
    <property type="entry name" value="PSEUDOURIDINE SYNTHASE FAMILY PROTEIN-RELATED"/>
    <property type="match status" value="1"/>
</dbReference>
<comment type="caution">
    <text evidence="5">The sequence shown here is derived from an EMBL/GenBank/DDBJ whole genome shotgun (WGS) entry which is preliminary data.</text>
</comment>
<dbReference type="GO" id="GO:0000455">
    <property type="term" value="P:enzyme-directed rRNA pseudouridine synthesis"/>
    <property type="evidence" value="ECO:0007669"/>
    <property type="project" value="UniProtKB-ARBA"/>
</dbReference>
<evidence type="ECO:0000256" key="2">
    <source>
        <dbReference type="ARBA" id="ARBA00023235"/>
    </source>
</evidence>
<dbReference type="GO" id="GO:0005829">
    <property type="term" value="C:cytosol"/>
    <property type="evidence" value="ECO:0007669"/>
    <property type="project" value="UniProtKB-ARBA"/>
</dbReference>
<evidence type="ECO:0000259" key="4">
    <source>
        <dbReference type="Pfam" id="PF00849"/>
    </source>
</evidence>
<dbReference type="InterPro" id="IPR006145">
    <property type="entry name" value="PsdUridine_synth_RsuA/RluA"/>
</dbReference>
<dbReference type="NCBIfam" id="TIGR00093">
    <property type="entry name" value="pseudouridine synthase"/>
    <property type="match status" value="1"/>
</dbReference>
<dbReference type="EMBL" id="JANIBC010000014">
    <property type="protein sequence ID" value="MCQ8186206.1"/>
    <property type="molecule type" value="Genomic_DNA"/>
</dbReference>
<dbReference type="Pfam" id="PF00849">
    <property type="entry name" value="PseudoU_synth_2"/>
    <property type="match status" value="1"/>
</dbReference>
<dbReference type="Proteomes" id="UP001142610">
    <property type="component" value="Unassembled WGS sequence"/>
</dbReference>
<organism evidence="5 6">
    <name type="scientific">Parvularcula maris</name>
    <dbReference type="NCBI Taxonomy" id="2965077"/>
    <lineage>
        <taxon>Bacteria</taxon>
        <taxon>Pseudomonadati</taxon>
        <taxon>Pseudomonadota</taxon>
        <taxon>Alphaproteobacteria</taxon>
        <taxon>Parvularculales</taxon>
        <taxon>Parvularculaceae</taxon>
        <taxon>Parvularcula</taxon>
    </lineage>
</organism>
<dbReference type="InterPro" id="IPR050343">
    <property type="entry name" value="RsuA_PseudoU_synthase"/>
</dbReference>
<dbReference type="GO" id="GO:0120159">
    <property type="term" value="F:rRNA pseudouridine synthase activity"/>
    <property type="evidence" value="ECO:0007669"/>
    <property type="project" value="UniProtKB-ARBA"/>
</dbReference>
<evidence type="ECO:0000256" key="1">
    <source>
        <dbReference type="ARBA" id="ARBA00008348"/>
    </source>
</evidence>
<dbReference type="Gene3D" id="3.30.70.580">
    <property type="entry name" value="Pseudouridine synthase I, catalytic domain, N-terminal subdomain"/>
    <property type="match status" value="1"/>
</dbReference>
<keyword evidence="6" id="KW-1185">Reference proteome</keyword>
<comment type="similarity">
    <text evidence="1 3">Belongs to the pseudouridine synthase RsuA family.</text>
</comment>
<dbReference type="InterPro" id="IPR020094">
    <property type="entry name" value="TruA/RsuA/RluB/E/F_N"/>
</dbReference>
<evidence type="ECO:0000256" key="3">
    <source>
        <dbReference type="RuleBase" id="RU003887"/>
    </source>
</evidence>
<dbReference type="PANTHER" id="PTHR47683:SF2">
    <property type="entry name" value="RNA-BINDING S4 DOMAIN-CONTAINING PROTEIN"/>
    <property type="match status" value="1"/>
</dbReference>